<evidence type="ECO:0000256" key="1">
    <source>
        <dbReference type="SAM" id="MobiDB-lite"/>
    </source>
</evidence>
<feature type="chain" id="PRO_5031165785" description="PsiF repeat-containing protein" evidence="2">
    <location>
        <begin position="35"/>
        <end position="137"/>
    </location>
</feature>
<evidence type="ECO:0000313" key="4">
    <source>
        <dbReference type="Proteomes" id="UP000542125"/>
    </source>
</evidence>
<evidence type="ECO:0000256" key="2">
    <source>
        <dbReference type="SAM" id="SignalP"/>
    </source>
</evidence>
<keyword evidence="4" id="KW-1185">Reference proteome</keyword>
<evidence type="ECO:0008006" key="5">
    <source>
        <dbReference type="Google" id="ProtNLM"/>
    </source>
</evidence>
<organism evidence="3 4">
    <name type="scientific">Pigmentiphaga litoralis</name>
    <dbReference type="NCBI Taxonomy" id="516702"/>
    <lineage>
        <taxon>Bacteria</taxon>
        <taxon>Pseudomonadati</taxon>
        <taxon>Pseudomonadota</taxon>
        <taxon>Betaproteobacteria</taxon>
        <taxon>Burkholderiales</taxon>
        <taxon>Alcaligenaceae</taxon>
        <taxon>Pigmentiphaga</taxon>
    </lineage>
</organism>
<feature type="region of interest" description="Disordered" evidence="1">
    <location>
        <begin position="118"/>
        <end position="137"/>
    </location>
</feature>
<sequence>MSLSSSPKHFPALRLRHLAAGVLGALAFSSAALAASASADIDAQYKKEMAACTSGTSNQDRATCIREAGAARDEARRNRLADGAGDQYQKNALARCESLPASDKAECVARMKQGTTSGSVEGGGVIREHRTVVPATR</sequence>
<accession>A0A7Y9LP36</accession>
<dbReference type="RefSeq" id="WP_179587701.1">
    <property type="nucleotide sequence ID" value="NZ_JACBYR010000001.1"/>
</dbReference>
<protein>
    <recommendedName>
        <fullName evidence="5">PsiF repeat-containing protein</fullName>
    </recommendedName>
</protein>
<feature type="signal peptide" evidence="2">
    <location>
        <begin position="1"/>
        <end position="34"/>
    </location>
</feature>
<reference evidence="3 4" key="1">
    <citation type="submission" date="2020-07" db="EMBL/GenBank/DDBJ databases">
        <title>Genomic Encyclopedia of Type Strains, Phase IV (KMG-V): Genome sequencing to study the core and pangenomes of soil and plant-associated prokaryotes.</title>
        <authorList>
            <person name="Whitman W."/>
        </authorList>
    </citation>
    <scope>NUCLEOTIDE SEQUENCE [LARGE SCALE GENOMIC DNA]</scope>
    <source>
        <strain evidence="3 4">SAS40</strain>
    </source>
</reference>
<evidence type="ECO:0000313" key="3">
    <source>
        <dbReference type="EMBL" id="NYE83953.1"/>
    </source>
</evidence>
<name>A0A7Y9LP36_9BURK</name>
<keyword evidence="2" id="KW-0732">Signal</keyword>
<comment type="caution">
    <text evidence="3">The sequence shown here is derived from an EMBL/GenBank/DDBJ whole genome shotgun (WGS) entry which is preliminary data.</text>
</comment>
<proteinExistence type="predicted"/>
<dbReference type="Proteomes" id="UP000542125">
    <property type="component" value="Unassembled WGS sequence"/>
</dbReference>
<gene>
    <name evidence="3" type="ORF">FHW18_003224</name>
</gene>
<dbReference type="AlphaFoldDB" id="A0A7Y9LP36"/>
<dbReference type="EMBL" id="JACBYR010000001">
    <property type="protein sequence ID" value="NYE83953.1"/>
    <property type="molecule type" value="Genomic_DNA"/>
</dbReference>